<reference evidence="3" key="1">
    <citation type="submission" date="2023-07" db="EMBL/GenBank/DDBJ databases">
        <authorList>
            <consortium name="CYATHOMIX"/>
        </authorList>
    </citation>
    <scope>NUCLEOTIDE SEQUENCE</scope>
    <source>
        <strain evidence="3">N/A</strain>
    </source>
</reference>
<dbReference type="PANTHER" id="PTHR33977:SF1">
    <property type="entry name" value="ZINC ION BINDING PROTEIN"/>
    <property type="match status" value="1"/>
</dbReference>
<keyword evidence="4" id="KW-1185">Reference proteome</keyword>
<evidence type="ECO:0000256" key="1">
    <source>
        <dbReference type="SAM" id="MobiDB-lite"/>
    </source>
</evidence>
<protein>
    <recommendedName>
        <fullName evidence="2">MULE transposase domain-containing protein</fullName>
    </recommendedName>
</protein>
<feature type="domain" description="MULE transposase" evidence="2">
    <location>
        <begin position="65"/>
        <end position="157"/>
    </location>
</feature>
<dbReference type="EMBL" id="CATQJL010000316">
    <property type="protein sequence ID" value="CAJ0605227.1"/>
    <property type="molecule type" value="Genomic_DNA"/>
</dbReference>
<dbReference type="Proteomes" id="UP001176961">
    <property type="component" value="Unassembled WGS sequence"/>
</dbReference>
<dbReference type="AlphaFoldDB" id="A0AA36MD74"/>
<organism evidence="3 4">
    <name type="scientific">Cylicocyclus nassatus</name>
    <name type="common">Nematode worm</name>
    <dbReference type="NCBI Taxonomy" id="53992"/>
    <lineage>
        <taxon>Eukaryota</taxon>
        <taxon>Metazoa</taxon>
        <taxon>Ecdysozoa</taxon>
        <taxon>Nematoda</taxon>
        <taxon>Chromadorea</taxon>
        <taxon>Rhabditida</taxon>
        <taxon>Rhabditina</taxon>
        <taxon>Rhabditomorpha</taxon>
        <taxon>Strongyloidea</taxon>
        <taxon>Strongylidae</taxon>
        <taxon>Cylicocyclus</taxon>
    </lineage>
</organism>
<comment type="caution">
    <text evidence="3">The sequence shown here is derived from an EMBL/GenBank/DDBJ whole genome shotgun (WGS) entry which is preliminary data.</text>
</comment>
<feature type="compositionally biased region" description="Basic and acidic residues" evidence="1">
    <location>
        <begin position="431"/>
        <end position="440"/>
    </location>
</feature>
<proteinExistence type="predicted"/>
<evidence type="ECO:0000313" key="3">
    <source>
        <dbReference type="EMBL" id="CAJ0605227.1"/>
    </source>
</evidence>
<sequence>MGLRPGYRHKSDMNSLMLRETEANPEDGIRLLEVGDDPSGRGFRMIIITPTQVEWLRMYSDRGIAVDDTHNVTKYNLKLATVSVADQRDRGLPAAFLLSGTMTAYDVHKLFAEIQKLVPDFNPHQIVTDEAPCFYNGFRETFPTSQAKLHYCRWHLDQTFRRATTRLVEARLRGRINKDLSRLLLIADLETFERKFAEILAFLDVEGQTAMATYLRENYLGRTATWASFANQHAVMDTTMISERWHLRLKKDFLHRNSNIRADFLVDLLIKAVEDLADTNEIRDRRRAATSSYRVQEITKRHRKAMLYYERRPQRIRRIGEMEWQVEGKQPTDLYTVTQGECRCDISMGHNVHCPLCDICPYSWNCSCLDNRSGISCLHRHAVKLYGGEIATRISAAEPVAGEGVEGRRIEVEEALPPTLEPSTSRVTTAQERKQERSQMRNDIESRYAVVYSHVNVLVNTDTAESLDSLKEIYELIDQASRIRVRGSVSEPNLAVRPELTKLGGKPLLTKAELFTASTSR</sequence>
<dbReference type="Pfam" id="PF10551">
    <property type="entry name" value="MULE"/>
    <property type="match status" value="1"/>
</dbReference>
<dbReference type="PANTHER" id="PTHR33977">
    <property type="entry name" value="ZINC ION BINDING PROTEIN"/>
    <property type="match status" value="1"/>
</dbReference>
<evidence type="ECO:0000313" key="4">
    <source>
        <dbReference type="Proteomes" id="UP001176961"/>
    </source>
</evidence>
<feature type="region of interest" description="Disordered" evidence="1">
    <location>
        <begin position="420"/>
        <end position="440"/>
    </location>
</feature>
<dbReference type="InterPro" id="IPR018289">
    <property type="entry name" value="MULE_transposase_dom"/>
</dbReference>
<feature type="compositionally biased region" description="Polar residues" evidence="1">
    <location>
        <begin position="421"/>
        <end position="430"/>
    </location>
</feature>
<gene>
    <name evidence="3" type="ORF">CYNAS_LOCUS17210</name>
</gene>
<accession>A0AA36MD74</accession>
<evidence type="ECO:0000259" key="2">
    <source>
        <dbReference type="Pfam" id="PF10551"/>
    </source>
</evidence>
<name>A0AA36MD74_CYLNA</name>